<evidence type="ECO:0000313" key="1">
    <source>
        <dbReference type="EMBL" id="AVF25297.1"/>
    </source>
</evidence>
<proteinExistence type="predicted"/>
<dbReference type="STRING" id="147375.BXP28_12980"/>
<organism evidence="1 2">
    <name type="scientific">Paenibacillus larvae subsp. larvae</name>
    <dbReference type="NCBI Taxonomy" id="147375"/>
    <lineage>
        <taxon>Bacteria</taxon>
        <taxon>Bacillati</taxon>
        <taxon>Bacillota</taxon>
        <taxon>Bacilli</taxon>
        <taxon>Bacillales</taxon>
        <taxon>Paenibacillaceae</taxon>
        <taxon>Paenibacillus</taxon>
    </lineage>
</organism>
<dbReference type="GeneID" id="64217899"/>
<dbReference type="RefSeq" id="WP_077996970.1">
    <property type="nucleotide sequence ID" value="NZ_CP019655.1"/>
</dbReference>
<accession>A0A2L1TX93</accession>
<reference evidence="2" key="1">
    <citation type="submission" date="2017-02" db="EMBL/GenBank/DDBJ databases">
        <title>Delineation of Paenibacillus larvae strains originating from foulbrood outbreaks.</title>
        <authorList>
            <person name="Beims H."/>
            <person name="Bunk B."/>
            <person name="Sproeer C."/>
            <person name="Mohr K.I."/>
            <person name="Pradella S."/>
            <person name="Guenther G."/>
            <person name="Rohde M."/>
            <person name="von der Ohe W."/>
            <person name="Steinert M."/>
        </authorList>
    </citation>
    <scope>NUCLEOTIDE SEQUENCE [LARGE SCALE GENOMIC DNA]</scope>
    <source>
        <strain evidence="2">Eric_III</strain>
    </source>
</reference>
<dbReference type="Proteomes" id="UP000239833">
    <property type="component" value="Chromosome"/>
</dbReference>
<dbReference type="EMBL" id="CP019655">
    <property type="protein sequence ID" value="AVF25297.1"/>
    <property type="molecule type" value="Genomic_DNA"/>
</dbReference>
<sequence length="87" mass="9418">MAMGLQGCEAGLPALKRTGVHILSVLKVSSKGRNYSEIGKSGYACHSGEEGFQTVVNIPFPFFLRLKAEKAFKPGEVGFFIQADKLI</sequence>
<dbReference type="AlphaFoldDB" id="A0A2L1TX93"/>
<name>A0A2L1TX93_9BACL</name>
<gene>
    <name evidence="1" type="ORF">ERICIII_01093</name>
</gene>
<protein>
    <submittedName>
        <fullName evidence="1">Uncharacterized protein</fullName>
    </submittedName>
</protein>
<evidence type="ECO:0000313" key="2">
    <source>
        <dbReference type="Proteomes" id="UP000239833"/>
    </source>
</evidence>